<dbReference type="AlphaFoldDB" id="G8BV19"/>
<dbReference type="KEGG" id="tpf:TPHA_0F01160"/>
<dbReference type="EMBL" id="HE612861">
    <property type="protein sequence ID" value="CCE63601.1"/>
    <property type="molecule type" value="Genomic_DNA"/>
</dbReference>
<dbReference type="InterPro" id="IPR050357">
    <property type="entry name" value="Arrestin_domain-protein"/>
</dbReference>
<gene>
    <name evidence="3" type="primary">TPHA0F01160</name>
    <name evidence="3" type="ordered locus">TPHA_0F01160</name>
</gene>
<dbReference type="PANTHER" id="PTHR11188">
    <property type="entry name" value="ARRESTIN DOMAIN CONTAINING PROTEIN"/>
    <property type="match status" value="1"/>
</dbReference>
<accession>G8BV19</accession>
<dbReference type="STRING" id="1071381.G8BV19"/>
<dbReference type="HOGENOM" id="CLU_018982_3_0_1"/>
<dbReference type="Proteomes" id="UP000005666">
    <property type="component" value="Chromosome 6"/>
</dbReference>
<reference evidence="3 4" key="1">
    <citation type="journal article" date="2011" name="Proc. Natl. Acad. Sci. U.S.A.">
        <title>Evolutionary erosion of yeast sex chromosomes by mating-type switching accidents.</title>
        <authorList>
            <person name="Gordon J.L."/>
            <person name="Armisen D."/>
            <person name="Proux-Wera E."/>
            <person name="Oheigeartaigh S.S."/>
            <person name="Byrne K.P."/>
            <person name="Wolfe K.H."/>
        </authorList>
    </citation>
    <scope>NUCLEOTIDE SEQUENCE [LARGE SCALE GENOMIC DNA]</scope>
    <source>
        <strain evidence="4">ATCC 24235 / CBS 4417 / NBRC 1672 / NRRL Y-8282 / UCD 70-5</strain>
    </source>
</reference>
<dbReference type="RefSeq" id="XP_003686035.1">
    <property type="nucleotide sequence ID" value="XM_003685987.1"/>
</dbReference>
<dbReference type="InterPro" id="IPR011021">
    <property type="entry name" value="Arrestin-like_N"/>
</dbReference>
<sequence length="690" mass="77027">MFSKTYLTGASNSAKKAKSPVVYLDIRVDSPYKDIIILQGSPLETDPYILSGKLVFSLNDDVVVKKVSLKFTGVFKLEFMQYGRFKNAGKLASVIKEKDKIFEATFDNLLISPQGTITIGSDTRHNSMYNTEEPGNSTSNFDGMARTSPNVYTNDNARDSTPNLESSDNDRSQASKSKYLSSGLSKLIKKSSFYGANVLELPISGTSGTPYAHMREELNSMSSSTQIQFQLQKGNYELPFKVMLPREIPETIEGLQSASILYNFEAHIERARKAKGFTSIIRDDNDNYLNENLSLAMTGTSSNMSFYTYKCFKYMRIFRTLSFDNLAIQEEMKVGNTWANKLQYEVSIPSRAIPIGGYTPISIKIFPFQKNYKLEKITATLVQFYSMKDCSNTFYDDSVNTFKQSMTDFDGFVTINERTGTLIEKVEIDSMIKIPDDLKKLTQDCDIVNELVQVRHKLTIQIFMKRIAENGEQKTLEIKANLPVLLYVSPQFGIKGRYVILDKIEGNIHFRSGKFVNLFNDGSANDISGMTAAAVNNSNPLFVDNAAPPNYRDRTKDKLIHYNTSTSTGMGSVLETQTADTNAAAPDDETSNEPRSTVKEETRENNRIIPLSAVPTYEQTMNETTVNASTGSMTITTITTTPGAIHGNVHPTTTTTRVMDNTSNSAHASTTTESNAIYMVPSHELAPRYY</sequence>
<dbReference type="InterPro" id="IPR011022">
    <property type="entry name" value="Arrestin_C-like"/>
</dbReference>
<evidence type="ECO:0000313" key="3">
    <source>
        <dbReference type="EMBL" id="CCE63601.1"/>
    </source>
</evidence>
<dbReference type="SMART" id="SM01017">
    <property type="entry name" value="Arrestin_C"/>
    <property type="match status" value="1"/>
</dbReference>
<protein>
    <recommendedName>
        <fullName evidence="2">Arrestin C-terminal-like domain-containing protein</fullName>
    </recommendedName>
</protein>
<feature type="region of interest" description="Disordered" evidence="1">
    <location>
        <begin position="126"/>
        <end position="176"/>
    </location>
</feature>
<evidence type="ECO:0000256" key="1">
    <source>
        <dbReference type="SAM" id="MobiDB-lite"/>
    </source>
</evidence>
<feature type="domain" description="Arrestin C-terminal-like" evidence="2">
    <location>
        <begin position="338"/>
        <end position="491"/>
    </location>
</feature>
<evidence type="ECO:0000259" key="2">
    <source>
        <dbReference type="SMART" id="SM01017"/>
    </source>
</evidence>
<dbReference type="GeneID" id="11535574"/>
<keyword evidence="4" id="KW-1185">Reference proteome</keyword>
<dbReference type="InterPro" id="IPR014752">
    <property type="entry name" value="Arrestin-like_C"/>
</dbReference>
<dbReference type="Pfam" id="PF02752">
    <property type="entry name" value="Arrestin_C"/>
    <property type="match status" value="1"/>
</dbReference>
<evidence type="ECO:0000313" key="4">
    <source>
        <dbReference type="Proteomes" id="UP000005666"/>
    </source>
</evidence>
<name>G8BV19_TETPH</name>
<dbReference type="eggNOG" id="KOG3780">
    <property type="taxonomic scope" value="Eukaryota"/>
</dbReference>
<dbReference type="GO" id="GO:0005886">
    <property type="term" value="C:plasma membrane"/>
    <property type="evidence" value="ECO:0007669"/>
    <property type="project" value="TreeGrafter"/>
</dbReference>
<dbReference type="OMA" id="KGNYNLP"/>
<dbReference type="Pfam" id="PF00339">
    <property type="entry name" value="Arrestin_N"/>
    <property type="match status" value="1"/>
</dbReference>
<feature type="region of interest" description="Disordered" evidence="1">
    <location>
        <begin position="580"/>
        <end position="603"/>
    </location>
</feature>
<feature type="compositionally biased region" description="Polar residues" evidence="1">
    <location>
        <begin position="126"/>
        <end position="166"/>
    </location>
</feature>
<proteinExistence type="predicted"/>
<dbReference type="OrthoDB" id="2333384at2759"/>
<dbReference type="GO" id="GO:0070086">
    <property type="term" value="P:ubiquitin-dependent endocytosis"/>
    <property type="evidence" value="ECO:0007669"/>
    <property type="project" value="TreeGrafter"/>
</dbReference>
<dbReference type="GO" id="GO:0031625">
    <property type="term" value="F:ubiquitin protein ligase binding"/>
    <property type="evidence" value="ECO:0007669"/>
    <property type="project" value="EnsemblFungi"/>
</dbReference>
<dbReference type="GO" id="GO:0030674">
    <property type="term" value="F:protein-macromolecule adaptor activity"/>
    <property type="evidence" value="ECO:0007669"/>
    <property type="project" value="TreeGrafter"/>
</dbReference>
<dbReference type="Gene3D" id="2.60.40.640">
    <property type="match status" value="1"/>
</dbReference>
<dbReference type="PANTHER" id="PTHR11188:SF62">
    <property type="entry name" value="ARRESTIN-RELATED TRAFFICKING ADAPTER 5"/>
    <property type="match status" value="1"/>
</dbReference>
<organism evidence="3 4">
    <name type="scientific">Tetrapisispora phaffii (strain ATCC 24235 / CBS 4417 / NBRC 1672 / NRRL Y-8282 / UCD 70-5)</name>
    <name type="common">Yeast</name>
    <name type="synonym">Fabospora phaffii</name>
    <dbReference type="NCBI Taxonomy" id="1071381"/>
    <lineage>
        <taxon>Eukaryota</taxon>
        <taxon>Fungi</taxon>
        <taxon>Dikarya</taxon>
        <taxon>Ascomycota</taxon>
        <taxon>Saccharomycotina</taxon>
        <taxon>Saccharomycetes</taxon>
        <taxon>Saccharomycetales</taxon>
        <taxon>Saccharomycetaceae</taxon>
        <taxon>Tetrapisispora</taxon>
    </lineage>
</organism>
<dbReference type="GO" id="GO:0005829">
    <property type="term" value="C:cytosol"/>
    <property type="evidence" value="ECO:0007669"/>
    <property type="project" value="TreeGrafter"/>
</dbReference>